<evidence type="ECO:0000313" key="2">
    <source>
        <dbReference type="EMBL" id="KEO81823.1"/>
    </source>
</evidence>
<sequence>MIPSSSFVGLILGALLGIAFPVVLLIYFRRTQKISWKAIGIGALVWFLFSQVLEKAMHVYFLQFNQTTVELFKTPLYYALYGGLAAGVFEEVGRWVGFRFWLKGKRSYHDGLAYGIGHGGFEAVFLMIMMGASNLLYMTLINTGTFDSTLGGKVPADQLAALQDTLLNTGFGMQLLGGFERIPAVLFHIAMSLLVLYGVHNGRHVFLLLAIFLHAALDFGVALMSTLKVNVYLIEGFNLLAGLIALYFIAKVAKRLFAGNPSLPSNGTSVGN</sequence>
<dbReference type="AlphaFoldDB" id="A0A074LPP3"/>
<evidence type="ECO:0000256" key="1">
    <source>
        <dbReference type="SAM" id="Phobius"/>
    </source>
</evidence>
<reference evidence="2 3" key="1">
    <citation type="journal article" date="2013" name="Int. J. Syst. Evol. Microbiol.">
        <title>Tumebacillus flagellatus sp. nov., an alpha-amylase/pullulanase-producing bacterium isolated from cassava wastewater.</title>
        <authorList>
            <person name="Wang Q."/>
            <person name="Xie N."/>
            <person name="Qin Y."/>
            <person name="Shen N."/>
            <person name="Zhu J."/>
            <person name="Mi H."/>
            <person name="Huang R."/>
        </authorList>
    </citation>
    <scope>NUCLEOTIDE SEQUENCE [LARGE SCALE GENOMIC DNA]</scope>
    <source>
        <strain evidence="2 3">GST4</strain>
    </source>
</reference>
<feature type="transmembrane region" description="Helical" evidence="1">
    <location>
        <begin position="34"/>
        <end position="53"/>
    </location>
</feature>
<dbReference type="PIRSF" id="PIRSF033101">
    <property type="entry name" value="UCP033101"/>
    <property type="match status" value="1"/>
</dbReference>
<feature type="transmembrane region" description="Helical" evidence="1">
    <location>
        <begin position="6"/>
        <end position="27"/>
    </location>
</feature>
<name>A0A074LPP3_9BACL</name>
<proteinExistence type="predicted"/>
<evidence type="ECO:0008006" key="4">
    <source>
        <dbReference type="Google" id="ProtNLM"/>
    </source>
</evidence>
<dbReference type="eggNOG" id="COG4377">
    <property type="taxonomic scope" value="Bacteria"/>
</dbReference>
<feature type="transmembrane region" description="Helical" evidence="1">
    <location>
        <begin position="206"/>
        <end position="225"/>
    </location>
</feature>
<dbReference type="Pfam" id="PF10086">
    <property type="entry name" value="YhfC"/>
    <property type="match status" value="1"/>
</dbReference>
<keyword evidence="1" id="KW-0812">Transmembrane</keyword>
<evidence type="ECO:0000313" key="3">
    <source>
        <dbReference type="Proteomes" id="UP000027931"/>
    </source>
</evidence>
<organism evidence="2 3">
    <name type="scientific">Tumebacillus flagellatus</name>
    <dbReference type="NCBI Taxonomy" id="1157490"/>
    <lineage>
        <taxon>Bacteria</taxon>
        <taxon>Bacillati</taxon>
        <taxon>Bacillota</taxon>
        <taxon>Bacilli</taxon>
        <taxon>Bacillales</taxon>
        <taxon>Alicyclobacillaceae</taxon>
        <taxon>Tumebacillus</taxon>
    </lineage>
</organism>
<dbReference type="RefSeq" id="WP_038091876.1">
    <property type="nucleotide sequence ID" value="NZ_JMIR01000031.1"/>
</dbReference>
<feature type="transmembrane region" description="Helical" evidence="1">
    <location>
        <begin position="182"/>
        <end position="199"/>
    </location>
</feature>
<accession>A0A074LPP3</accession>
<feature type="transmembrane region" description="Helical" evidence="1">
    <location>
        <begin position="78"/>
        <end position="102"/>
    </location>
</feature>
<dbReference type="OrthoDB" id="9807167at2"/>
<dbReference type="STRING" id="1157490.EL26_18450"/>
<protein>
    <recommendedName>
        <fullName evidence="4">YhfC family intramembrane metalloprotease</fullName>
    </recommendedName>
</protein>
<feature type="transmembrane region" description="Helical" evidence="1">
    <location>
        <begin position="231"/>
        <end position="250"/>
    </location>
</feature>
<dbReference type="EMBL" id="JMIR01000031">
    <property type="protein sequence ID" value="KEO81823.1"/>
    <property type="molecule type" value="Genomic_DNA"/>
</dbReference>
<dbReference type="InterPro" id="IPR011397">
    <property type="entry name" value="YhfC"/>
</dbReference>
<dbReference type="Proteomes" id="UP000027931">
    <property type="component" value="Unassembled WGS sequence"/>
</dbReference>
<gene>
    <name evidence="2" type="ORF">EL26_18450</name>
</gene>
<keyword evidence="1" id="KW-0472">Membrane</keyword>
<comment type="caution">
    <text evidence="2">The sequence shown here is derived from an EMBL/GenBank/DDBJ whole genome shotgun (WGS) entry which is preliminary data.</text>
</comment>
<keyword evidence="3" id="KW-1185">Reference proteome</keyword>
<feature type="transmembrane region" description="Helical" evidence="1">
    <location>
        <begin position="123"/>
        <end position="141"/>
    </location>
</feature>
<keyword evidence="1" id="KW-1133">Transmembrane helix</keyword>